<dbReference type="PANTHER" id="PTHR10680:SF14">
    <property type="entry name" value="PEPTIDYL-GLYCINE ALPHA-AMIDATING MONOOXYGENASE"/>
    <property type="match status" value="1"/>
</dbReference>
<proteinExistence type="predicted"/>
<accession>A0A819APD2</accession>
<reference evidence="3" key="1">
    <citation type="submission" date="2021-02" db="EMBL/GenBank/DDBJ databases">
        <authorList>
            <person name="Nowell W R."/>
        </authorList>
    </citation>
    <scope>NUCLEOTIDE SEQUENCE</scope>
</reference>
<sequence>MMVEISIQRNLVPFRKVQILSVKTRTVLFTLGEVFIPGSDPTYFWRPTNVADGYCNSRIIKLYSKGKFLEEYTMPDEEKQLSIPHKLFVLMMEKEMKTVYTFTYYANKHRLYAVNGKSGKNRAVGFTFDAHPESFALSVGGHALFVGEIRPNRIDVFDVFT</sequence>
<gene>
    <name evidence="3" type="ORF">OKA104_LOCUS17898</name>
</gene>
<dbReference type="PANTHER" id="PTHR10680">
    <property type="entry name" value="PEPTIDYL-GLYCINE ALPHA-AMIDATING MONOOXYGENASE"/>
    <property type="match status" value="1"/>
</dbReference>
<evidence type="ECO:0000256" key="2">
    <source>
        <dbReference type="ARBA" id="ARBA00023180"/>
    </source>
</evidence>
<dbReference type="GO" id="GO:0005576">
    <property type="term" value="C:extracellular region"/>
    <property type="evidence" value="ECO:0007669"/>
    <property type="project" value="TreeGrafter"/>
</dbReference>
<keyword evidence="2" id="KW-0325">Glycoprotein</keyword>
<organism evidence="3 4">
    <name type="scientific">Adineta steineri</name>
    <dbReference type="NCBI Taxonomy" id="433720"/>
    <lineage>
        <taxon>Eukaryota</taxon>
        <taxon>Metazoa</taxon>
        <taxon>Spiralia</taxon>
        <taxon>Gnathifera</taxon>
        <taxon>Rotifera</taxon>
        <taxon>Eurotatoria</taxon>
        <taxon>Bdelloidea</taxon>
        <taxon>Adinetida</taxon>
        <taxon>Adinetidae</taxon>
        <taxon>Adineta</taxon>
    </lineage>
</organism>
<dbReference type="Gene3D" id="2.120.10.30">
    <property type="entry name" value="TolB, C-terminal domain"/>
    <property type="match status" value="1"/>
</dbReference>
<dbReference type="AlphaFoldDB" id="A0A819APD2"/>
<keyword evidence="1" id="KW-0732">Signal</keyword>
<evidence type="ECO:0000313" key="4">
    <source>
        <dbReference type="Proteomes" id="UP000663881"/>
    </source>
</evidence>
<evidence type="ECO:0000256" key="1">
    <source>
        <dbReference type="ARBA" id="ARBA00022729"/>
    </source>
</evidence>
<comment type="caution">
    <text evidence="3">The sequence shown here is derived from an EMBL/GenBank/DDBJ whole genome shotgun (WGS) entry which is preliminary data.</text>
</comment>
<evidence type="ECO:0000313" key="3">
    <source>
        <dbReference type="EMBL" id="CAF3790839.1"/>
    </source>
</evidence>
<protein>
    <submittedName>
        <fullName evidence="3">Uncharacterized protein</fullName>
    </submittedName>
</protein>
<dbReference type="Proteomes" id="UP000663881">
    <property type="component" value="Unassembled WGS sequence"/>
</dbReference>
<dbReference type="EMBL" id="CAJOAY010001086">
    <property type="protein sequence ID" value="CAF3790839.1"/>
    <property type="molecule type" value="Genomic_DNA"/>
</dbReference>
<name>A0A819APD2_9BILA</name>
<dbReference type="InterPro" id="IPR011042">
    <property type="entry name" value="6-blade_b-propeller_TolB-like"/>
</dbReference>